<reference evidence="2" key="1">
    <citation type="journal article" date="2020" name="Stud. Mycol.">
        <title>101 Dothideomycetes genomes: a test case for predicting lifestyles and emergence of pathogens.</title>
        <authorList>
            <person name="Haridas S."/>
            <person name="Albert R."/>
            <person name="Binder M."/>
            <person name="Bloem J."/>
            <person name="Labutti K."/>
            <person name="Salamov A."/>
            <person name="Andreopoulos B."/>
            <person name="Baker S."/>
            <person name="Barry K."/>
            <person name="Bills G."/>
            <person name="Bluhm B."/>
            <person name="Cannon C."/>
            <person name="Castanera R."/>
            <person name="Culley D."/>
            <person name="Daum C."/>
            <person name="Ezra D."/>
            <person name="Gonzalez J."/>
            <person name="Henrissat B."/>
            <person name="Kuo A."/>
            <person name="Liang C."/>
            <person name="Lipzen A."/>
            <person name="Lutzoni F."/>
            <person name="Magnuson J."/>
            <person name="Mondo S."/>
            <person name="Nolan M."/>
            <person name="Ohm R."/>
            <person name="Pangilinan J."/>
            <person name="Park H.-J."/>
            <person name="Ramirez L."/>
            <person name="Alfaro M."/>
            <person name="Sun H."/>
            <person name="Tritt A."/>
            <person name="Yoshinaga Y."/>
            <person name="Zwiers L.-H."/>
            <person name="Turgeon B."/>
            <person name="Goodwin S."/>
            <person name="Spatafora J."/>
            <person name="Crous P."/>
            <person name="Grigoriev I."/>
        </authorList>
    </citation>
    <scope>NUCLEOTIDE SEQUENCE</scope>
    <source>
        <strain evidence="2">CBS 113818</strain>
    </source>
</reference>
<evidence type="ECO:0000256" key="1">
    <source>
        <dbReference type="SAM" id="MobiDB-lite"/>
    </source>
</evidence>
<gene>
    <name evidence="2" type="ORF">CC86DRAFT_432560</name>
</gene>
<proteinExistence type="predicted"/>
<feature type="region of interest" description="Disordered" evidence="1">
    <location>
        <begin position="216"/>
        <end position="253"/>
    </location>
</feature>
<evidence type="ECO:0000313" key="3">
    <source>
        <dbReference type="Proteomes" id="UP000799424"/>
    </source>
</evidence>
<accession>A0A6A6ZDQ9</accession>
<organism evidence="2 3">
    <name type="scientific">Ophiobolus disseminans</name>
    <dbReference type="NCBI Taxonomy" id="1469910"/>
    <lineage>
        <taxon>Eukaryota</taxon>
        <taxon>Fungi</taxon>
        <taxon>Dikarya</taxon>
        <taxon>Ascomycota</taxon>
        <taxon>Pezizomycotina</taxon>
        <taxon>Dothideomycetes</taxon>
        <taxon>Pleosporomycetidae</taxon>
        <taxon>Pleosporales</taxon>
        <taxon>Pleosporineae</taxon>
        <taxon>Phaeosphaeriaceae</taxon>
        <taxon>Ophiobolus</taxon>
    </lineage>
</organism>
<dbReference type="AlphaFoldDB" id="A0A6A6ZDQ9"/>
<dbReference type="EMBL" id="MU006248">
    <property type="protein sequence ID" value="KAF2818823.1"/>
    <property type="molecule type" value="Genomic_DNA"/>
</dbReference>
<protein>
    <submittedName>
        <fullName evidence="2">Uncharacterized protein</fullName>
    </submittedName>
</protein>
<name>A0A6A6ZDQ9_9PLEO</name>
<evidence type="ECO:0000313" key="2">
    <source>
        <dbReference type="EMBL" id="KAF2818823.1"/>
    </source>
</evidence>
<sequence>MPICAYSLWGLEALRTLRWSSAKRSPSTRFKRDVGTTSWKALPELQLLITQPMKCPLLEGHVVSMKIAISSTLLAGSKSFQAAIRQWNGLMPSLTPFGIVTSWSSSPRSKSISTVTIFGGRILPRTATSRIVEPIETLEPILTACDGKAKGEEEADVAEFEGTGQRIMEMITNSKGDNIAQATTEMNPLQNPGAYGSPEFIHQIKPLVAASAYMPSRAPTSAPQDAQPATAGRATQGGSFFDPEKEQGHITGSASAPAHDMAAELKLRSDVLASKVLCHGFLSNLYTRSRHFLPAAAIPIIRSILENSTQPIASVDATERECCLICWHLNPGRPNGLLQD</sequence>
<keyword evidence="3" id="KW-1185">Reference proteome</keyword>
<dbReference type="Proteomes" id="UP000799424">
    <property type="component" value="Unassembled WGS sequence"/>
</dbReference>